<evidence type="ECO:0000313" key="1">
    <source>
        <dbReference type="EMBL" id="KAJ0209216.1"/>
    </source>
</evidence>
<dbReference type="SUPFAM" id="SSF51735">
    <property type="entry name" value="NAD(P)-binding Rossmann-fold domains"/>
    <property type="match status" value="1"/>
</dbReference>
<dbReference type="InterPro" id="IPR036291">
    <property type="entry name" value="NAD(P)-bd_dom_sf"/>
</dbReference>
<proteinExistence type="predicted"/>
<dbReference type="AlphaFoldDB" id="A0A9R1VRC0"/>
<protein>
    <submittedName>
        <fullName evidence="1">Uncharacterized protein</fullName>
    </submittedName>
</protein>
<organism evidence="1 2">
    <name type="scientific">Lactuca sativa</name>
    <name type="common">Garden lettuce</name>
    <dbReference type="NCBI Taxonomy" id="4236"/>
    <lineage>
        <taxon>Eukaryota</taxon>
        <taxon>Viridiplantae</taxon>
        <taxon>Streptophyta</taxon>
        <taxon>Embryophyta</taxon>
        <taxon>Tracheophyta</taxon>
        <taxon>Spermatophyta</taxon>
        <taxon>Magnoliopsida</taxon>
        <taxon>eudicotyledons</taxon>
        <taxon>Gunneridae</taxon>
        <taxon>Pentapetalae</taxon>
        <taxon>asterids</taxon>
        <taxon>campanulids</taxon>
        <taxon>Asterales</taxon>
        <taxon>Asteraceae</taxon>
        <taxon>Cichorioideae</taxon>
        <taxon>Cichorieae</taxon>
        <taxon>Lactucinae</taxon>
        <taxon>Lactuca</taxon>
    </lineage>
</organism>
<dbReference type="EMBL" id="NBSK02000004">
    <property type="protein sequence ID" value="KAJ0209216.1"/>
    <property type="molecule type" value="Genomic_DNA"/>
</dbReference>
<accession>A0A9R1VRC0</accession>
<comment type="caution">
    <text evidence="1">The sequence shown here is derived from an EMBL/GenBank/DDBJ whole genome shotgun (WGS) entry which is preliminary data.</text>
</comment>
<dbReference type="Proteomes" id="UP000235145">
    <property type="component" value="Unassembled WGS sequence"/>
</dbReference>
<reference evidence="1 2" key="1">
    <citation type="journal article" date="2017" name="Nat. Commun.">
        <title>Genome assembly with in vitro proximity ligation data and whole-genome triplication in lettuce.</title>
        <authorList>
            <person name="Reyes-Chin-Wo S."/>
            <person name="Wang Z."/>
            <person name="Yang X."/>
            <person name="Kozik A."/>
            <person name="Arikit S."/>
            <person name="Song C."/>
            <person name="Xia L."/>
            <person name="Froenicke L."/>
            <person name="Lavelle D.O."/>
            <person name="Truco M.J."/>
            <person name="Xia R."/>
            <person name="Zhu S."/>
            <person name="Xu C."/>
            <person name="Xu H."/>
            <person name="Xu X."/>
            <person name="Cox K."/>
            <person name="Korf I."/>
            <person name="Meyers B.C."/>
            <person name="Michelmore R.W."/>
        </authorList>
    </citation>
    <scope>NUCLEOTIDE SEQUENCE [LARGE SCALE GENOMIC DNA]</scope>
    <source>
        <strain evidence="2">cv. Salinas</strain>
        <tissue evidence="1">Seedlings</tissue>
    </source>
</reference>
<evidence type="ECO:0000313" key="2">
    <source>
        <dbReference type="Proteomes" id="UP000235145"/>
    </source>
</evidence>
<keyword evidence="2" id="KW-1185">Reference proteome</keyword>
<gene>
    <name evidence="1" type="ORF">LSAT_V11C400189630</name>
</gene>
<sequence length="88" mass="9997">MFLGLSVVGSLYTTQFVVPYLRNSKGKIVVISSYCGWFVIKKLGIYYVRTVGELVVRPWAFSCGSTHRCFGVLSKIHDIWKVSFSVNR</sequence>
<name>A0A9R1VRC0_LACSA</name>